<dbReference type="STRING" id="871652.SAMN04515673_11275"/>
<sequence>MAEIELPRLYLISPPQIDLSTFSDTLGRVLDGADVACLRLALATQDEDTLGRAADACREIAHARDVAIVIDSHVLLAERHGLDGVHLIDGARSVRAARKALGDDAIVGAFCGTSRHDGISAGEAGADYVSFGPVGTRALGDGSHAEAELFEWWSEMIEVPVVAEGGLDPAAVAALTPLTDFFGIGEEIWREDDPAAALARLTDAMGDQPS</sequence>
<dbReference type="Proteomes" id="UP000199302">
    <property type="component" value="Unassembled WGS sequence"/>
</dbReference>
<comment type="pathway">
    <text evidence="1">Cofactor biosynthesis; thiamine diphosphate biosynthesis.</text>
</comment>
<evidence type="ECO:0000259" key="3">
    <source>
        <dbReference type="Pfam" id="PF02581"/>
    </source>
</evidence>
<accession>A0A1I6EI63</accession>
<dbReference type="GO" id="GO:0004789">
    <property type="term" value="F:thiamine-phosphate diphosphorylase activity"/>
    <property type="evidence" value="ECO:0007669"/>
    <property type="project" value="TreeGrafter"/>
</dbReference>
<name>A0A1I6EI63_9RHOB</name>
<protein>
    <submittedName>
        <fullName evidence="4">Thiamine-phosphate pyrophosphorylase</fullName>
    </submittedName>
</protein>
<reference evidence="4 5" key="1">
    <citation type="submission" date="2016-10" db="EMBL/GenBank/DDBJ databases">
        <authorList>
            <person name="de Groot N.N."/>
        </authorList>
    </citation>
    <scope>NUCLEOTIDE SEQUENCE [LARGE SCALE GENOMIC DNA]</scope>
    <source>
        <strain evidence="5">KMM 9023,NRIC 0796,JCM 17311,KCTC 23692</strain>
    </source>
</reference>
<keyword evidence="2" id="KW-0784">Thiamine biosynthesis</keyword>
<organism evidence="4 5">
    <name type="scientific">Poseidonocella sedimentorum</name>
    <dbReference type="NCBI Taxonomy" id="871652"/>
    <lineage>
        <taxon>Bacteria</taxon>
        <taxon>Pseudomonadati</taxon>
        <taxon>Pseudomonadota</taxon>
        <taxon>Alphaproteobacteria</taxon>
        <taxon>Rhodobacterales</taxon>
        <taxon>Roseobacteraceae</taxon>
        <taxon>Poseidonocella</taxon>
    </lineage>
</organism>
<dbReference type="SUPFAM" id="SSF51391">
    <property type="entry name" value="Thiamin phosphate synthase"/>
    <property type="match status" value="1"/>
</dbReference>
<feature type="domain" description="Thiamine phosphate synthase/TenI" evidence="3">
    <location>
        <begin position="9"/>
        <end position="175"/>
    </location>
</feature>
<keyword evidence="5" id="KW-1185">Reference proteome</keyword>
<dbReference type="RefSeq" id="WP_092082038.1">
    <property type="nucleotide sequence ID" value="NZ_FOYI01000012.1"/>
</dbReference>
<dbReference type="OrthoDB" id="7159061at2"/>
<dbReference type="Pfam" id="PF02581">
    <property type="entry name" value="TMP-TENI"/>
    <property type="match status" value="1"/>
</dbReference>
<dbReference type="InterPro" id="IPR022998">
    <property type="entry name" value="ThiamineP_synth_TenI"/>
</dbReference>
<dbReference type="EMBL" id="FOYI01000012">
    <property type="protein sequence ID" value="SFR17456.1"/>
    <property type="molecule type" value="Genomic_DNA"/>
</dbReference>
<evidence type="ECO:0000313" key="4">
    <source>
        <dbReference type="EMBL" id="SFR17456.1"/>
    </source>
</evidence>
<evidence type="ECO:0000256" key="1">
    <source>
        <dbReference type="ARBA" id="ARBA00004948"/>
    </source>
</evidence>
<dbReference type="InterPro" id="IPR013785">
    <property type="entry name" value="Aldolase_TIM"/>
</dbReference>
<dbReference type="CDD" id="cd00564">
    <property type="entry name" value="TMP_TenI"/>
    <property type="match status" value="1"/>
</dbReference>
<dbReference type="GO" id="GO:0009228">
    <property type="term" value="P:thiamine biosynthetic process"/>
    <property type="evidence" value="ECO:0007669"/>
    <property type="project" value="UniProtKB-KW"/>
</dbReference>
<dbReference type="GO" id="GO:0005737">
    <property type="term" value="C:cytoplasm"/>
    <property type="evidence" value="ECO:0007669"/>
    <property type="project" value="TreeGrafter"/>
</dbReference>
<evidence type="ECO:0000256" key="2">
    <source>
        <dbReference type="ARBA" id="ARBA00022977"/>
    </source>
</evidence>
<proteinExistence type="predicted"/>
<dbReference type="AlphaFoldDB" id="A0A1I6EI63"/>
<evidence type="ECO:0000313" key="5">
    <source>
        <dbReference type="Proteomes" id="UP000199302"/>
    </source>
</evidence>
<gene>
    <name evidence="4" type="ORF">SAMN04515673_11275</name>
</gene>
<dbReference type="InterPro" id="IPR036206">
    <property type="entry name" value="ThiamineP_synth_sf"/>
</dbReference>
<dbReference type="Gene3D" id="3.20.20.70">
    <property type="entry name" value="Aldolase class I"/>
    <property type="match status" value="1"/>
</dbReference>
<dbReference type="PANTHER" id="PTHR20857:SF23">
    <property type="entry name" value="THIAMINE BIOSYNTHETIC BIFUNCTIONAL ENZYME"/>
    <property type="match status" value="1"/>
</dbReference>
<dbReference type="PANTHER" id="PTHR20857">
    <property type="entry name" value="THIAMINE-PHOSPHATE PYROPHOSPHORYLASE"/>
    <property type="match status" value="1"/>
</dbReference>